<comment type="caution">
    <text evidence="1">The sequence shown here is derived from an EMBL/GenBank/DDBJ whole genome shotgun (WGS) entry which is preliminary data.</text>
</comment>
<reference evidence="1" key="1">
    <citation type="submission" date="2020-07" db="EMBL/GenBank/DDBJ databases">
        <title>Pseudomonas chaetoceroseae sp. nov., a new member of the Pseudomonas oleovorans group isolated from a culture of Chaetoceros calcitrans.</title>
        <authorList>
            <person name="Girard L."/>
            <person name="Lood C."/>
            <person name="De Mot R."/>
            <person name="Baudart J."/>
        </authorList>
    </citation>
    <scope>NUCLEOTIDE SEQUENCE</scope>
    <source>
        <strain evidence="1">536</strain>
    </source>
</reference>
<protein>
    <submittedName>
        <fullName evidence="1">Plasmid mobilization relaxosome protein MobC</fullName>
    </submittedName>
</protein>
<dbReference type="Proteomes" id="UP000596932">
    <property type="component" value="Unassembled WGS sequence"/>
</dbReference>
<evidence type="ECO:0000313" key="2">
    <source>
        <dbReference type="Proteomes" id="UP000596932"/>
    </source>
</evidence>
<dbReference type="RefSeq" id="WP_144443537.1">
    <property type="nucleotide sequence ID" value="NZ_JACFYX020000002.1"/>
</dbReference>
<gene>
    <name evidence="1" type="ORF">H3221_14755</name>
</gene>
<evidence type="ECO:0000313" key="1">
    <source>
        <dbReference type="EMBL" id="MBG0836368.1"/>
    </source>
</evidence>
<proteinExistence type="predicted"/>
<dbReference type="EMBL" id="JACFYX010000013">
    <property type="protein sequence ID" value="MBG0836368.1"/>
    <property type="molecule type" value="Genomic_DNA"/>
</dbReference>
<sequence length="137" mass="15755">MRDIFPDKEKRKPNRSKGFTITIRTTEKTALAFQELKIKTGLTYEQLIEKIITDGFGNIVKVNSNALKETYANFEKKISEPYNNLNQIAKHCNSGGVITNEQWNTLETIEKLFGQLLGYLRNQKNAISIEKRTNSKE</sequence>
<name>A0A931GFF9_9PSED</name>
<dbReference type="AlphaFoldDB" id="A0A931GFF9"/>
<accession>A0A931GFF9</accession>
<keyword evidence="2" id="KW-1185">Reference proteome</keyword>
<organism evidence="1 2">
    <name type="scientific">Pseudomonas chaetocerotis</name>
    <dbReference type="NCBI Taxonomy" id="2758695"/>
    <lineage>
        <taxon>Bacteria</taxon>
        <taxon>Pseudomonadati</taxon>
        <taxon>Pseudomonadota</taxon>
        <taxon>Gammaproteobacteria</taxon>
        <taxon>Pseudomonadales</taxon>
        <taxon>Pseudomonadaceae</taxon>
        <taxon>Pseudomonas</taxon>
    </lineage>
</organism>